<proteinExistence type="predicted"/>
<evidence type="ECO:0000313" key="2">
    <source>
        <dbReference type="EMBL" id="KAK0653006.1"/>
    </source>
</evidence>
<accession>A0AA39YK54</accession>
<dbReference type="EMBL" id="JAULSV010000002">
    <property type="protein sequence ID" value="KAK0653006.1"/>
    <property type="molecule type" value="Genomic_DNA"/>
</dbReference>
<feature type="signal peptide" evidence="1">
    <location>
        <begin position="1"/>
        <end position="20"/>
    </location>
</feature>
<reference evidence="2" key="1">
    <citation type="submission" date="2023-06" db="EMBL/GenBank/DDBJ databases">
        <title>Genome-scale phylogeny and comparative genomics of the fungal order Sordariales.</title>
        <authorList>
            <consortium name="Lawrence Berkeley National Laboratory"/>
            <person name="Hensen N."/>
            <person name="Bonometti L."/>
            <person name="Westerberg I."/>
            <person name="Brannstrom I.O."/>
            <person name="Guillou S."/>
            <person name="Cros-Aarteil S."/>
            <person name="Calhoun S."/>
            <person name="Haridas S."/>
            <person name="Kuo A."/>
            <person name="Mondo S."/>
            <person name="Pangilinan J."/>
            <person name="Riley R."/>
            <person name="Labutti K."/>
            <person name="Andreopoulos B."/>
            <person name="Lipzen A."/>
            <person name="Chen C."/>
            <person name="Yanf M."/>
            <person name="Daum C."/>
            <person name="Ng V."/>
            <person name="Clum A."/>
            <person name="Steindorff A."/>
            <person name="Ohm R."/>
            <person name="Martin F."/>
            <person name="Silar P."/>
            <person name="Natvig D."/>
            <person name="Lalanne C."/>
            <person name="Gautier V."/>
            <person name="Ament-Velasquez S.L."/>
            <person name="Kruys A."/>
            <person name="Hutchinson M.I."/>
            <person name="Powell A.J."/>
            <person name="Barry K."/>
            <person name="Miller A.N."/>
            <person name="Grigoriev I.V."/>
            <person name="Debuchy R."/>
            <person name="Gladieux P."/>
            <person name="Thoren M.H."/>
            <person name="Johannesson H."/>
        </authorList>
    </citation>
    <scope>NUCLEOTIDE SEQUENCE</scope>
    <source>
        <strain evidence="2">SMH2532-1</strain>
    </source>
</reference>
<dbReference type="Proteomes" id="UP001174936">
    <property type="component" value="Unassembled WGS sequence"/>
</dbReference>
<name>A0AA39YK54_9PEZI</name>
<gene>
    <name evidence="2" type="ORF">B0T16DRAFT_455320</name>
</gene>
<sequence length="125" mass="14255">MATAVLLTLAISGSVPRAQAQAPRPQWKLNHQRKISGIPEQPSQTHPPLFAGTFQGQFKQCQFEHMEQLRYQQRCDYSYEQPQKPLPLLSSGSWEFEQQPQLWRRQQKLSPGHSSSLPFLLGSIG</sequence>
<evidence type="ECO:0000256" key="1">
    <source>
        <dbReference type="SAM" id="SignalP"/>
    </source>
</evidence>
<keyword evidence="1" id="KW-0732">Signal</keyword>
<evidence type="ECO:0000313" key="3">
    <source>
        <dbReference type="Proteomes" id="UP001174936"/>
    </source>
</evidence>
<dbReference type="AlphaFoldDB" id="A0AA39YK54"/>
<keyword evidence="3" id="KW-1185">Reference proteome</keyword>
<protein>
    <submittedName>
        <fullName evidence="2">Uncharacterized protein</fullName>
    </submittedName>
</protein>
<comment type="caution">
    <text evidence="2">The sequence shown here is derived from an EMBL/GenBank/DDBJ whole genome shotgun (WGS) entry which is preliminary data.</text>
</comment>
<organism evidence="2 3">
    <name type="scientific">Cercophora newfieldiana</name>
    <dbReference type="NCBI Taxonomy" id="92897"/>
    <lineage>
        <taxon>Eukaryota</taxon>
        <taxon>Fungi</taxon>
        <taxon>Dikarya</taxon>
        <taxon>Ascomycota</taxon>
        <taxon>Pezizomycotina</taxon>
        <taxon>Sordariomycetes</taxon>
        <taxon>Sordariomycetidae</taxon>
        <taxon>Sordariales</taxon>
        <taxon>Lasiosphaeriaceae</taxon>
        <taxon>Cercophora</taxon>
    </lineage>
</organism>
<feature type="chain" id="PRO_5041453870" evidence="1">
    <location>
        <begin position="21"/>
        <end position="125"/>
    </location>
</feature>